<dbReference type="InterPro" id="IPR009422">
    <property type="entry name" value="Gemin6"/>
</dbReference>
<name>A0AAD8B723_BIOPF</name>
<keyword evidence="3" id="KW-1185">Reference proteome</keyword>
<dbReference type="EMBL" id="JASAOG010000128">
    <property type="protein sequence ID" value="KAK0049255.1"/>
    <property type="molecule type" value="Genomic_DNA"/>
</dbReference>
<evidence type="ECO:0000259" key="1">
    <source>
        <dbReference type="PROSITE" id="PS52001"/>
    </source>
</evidence>
<dbReference type="Proteomes" id="UP001233172">
    <property type="component" value="Unassembled WGS sequence"/>
</dbReference>
<dbReference type="GO" id="GO:0032797">
    <property type="term" value="C:SMN complex"/>
    <property type="evidence" value="ECO:0007669"/>
    <property type="project" value="TreeGrafter"/>
</dbReference>
<dbReference type="GO" id="GO:0000245">
    <property type="term" value="P:spliceosomal complex assembly"/>
    <property type="evidence" value="ECO:0007669"/>
    <property type="project" value="InterPro"/>
</dbReference>
<gene>
    <name evidence="2" type="ORF">Bpfe_021348</name>
</gene>
<dbReference type="PROSITE" id="PS52001">
    <property type="entry name" value="AD"/>
    <property type="match status" value="1"/>
</dbReference>
<dbReference type="InterPro" id="IPR046857">
    <property type="entry name" value="Gemin6_Sm-like_dom"/>
</dbReference>
<dbReference type="Gene3D" id="2.30.30.100">
    <property type="match status" value="1"/>
</dbReference>
<dbReference type="Pfam" id="PF06372">
    <property type="entry name" value="Gemin6"/>
    <property type="match status" value="1"/>
</dbReference>
<evidence type="ECO:0000313" key="2">
    <source>
        <dbReference type="EMBL" id="KAK0049255.1"/>
    </source>
</evidence>
<reference evidence="2" key="2">
    <citation type="submission" date="2023-04" db="EMBL/GenBank/DDBJ databases">
        <authorList>
            <person name="Bu L."/>
            <person name="Lu L."/>
            <person name="Laidemitt M.R."/>
            <person name="Zhang S.M."/>
            <person name="Mutuku M."/>
            <person name="Mkoji G."/>
            <person name="Steinauer M."/>
            <person name="Loker E.S."/>
        </authorList>
    </citation>
    <scope>NUCLEOTIDE SEQUENCE</scope>
    <source>
        <strain evidence="2">KasaAsao</strain>
        <tissue evidence="2">Whole Snail</tissue>
    </source>
</reference>
<dbReference type="Pfam" id="PF20417">
    <property type="entry name" value="Gemin6_C"/>
    <property type="match status" value="1"/>
</dbReference>
<accession>A0AAD8B723</accession>
<sequence length="176" mass="19687">MKLDDEEGCEPDSVHPIFTKDPGDWLAFVNNQVEVTTEDGQKHSGYVYTVDPVSESIVLLNKFSAENPTNVSVKLLMGPSIKNVEIVAQGSSLDSQFFEKLFRPARGDTLTEKEIQSKFVRLQSWLEQNRIPVSVTRDVITVADALTIHPPYTPESCLGTNEIILARIQELIKNMP</sequence>
<dbReference type="CDD" id="cd11676">
    <property type="entry name" value="Gemin6"/>
    <property type="match status" value="1"/>
</dbReference>
<reference evidence="2" key="1">
    <citation type="journal article" date="2023" name="PLoS Negl. Trop. Dis.">
        <title>A genome sequence for Biomphalaria pfeifferi, the major vector snail for the human-infecting parasite Schistosoma mansoni.</title>
        <authorList>
            <person name="Bu L."/>
            <person name="Lu L."/>
            <person name="Laidemitt M.R."/>
            <person name="Zhang S.M."/>
            <person name="Mutuku M."/>
            <person name="Mkoji G."/>
            <person name="Steinauer M."/>
            <person name="Loker E.S."/>
        </authorList>
    </citation>
    <scope>NUCLEOTIDE SEQUENCE</scope>
    <source>
        <strain evidence="2">KasaAsao</strain>
    </source>
</reference>
<proteinExistence type="predicted"/>
<dbReference type="GO" id="GO:0005634">
    <property type="term" value="C:nucleus"/>
    <property type="evidence" value="ECO:0007669"/>
    <property type="project" value="InterPro"/>
</dbReference>
<dbReference type="GO" id="GO:0000387">
    <property type="term" value="P:spliceosomal snRNP assembly"/>
    <property type="evidence" value="ECO:0007669"/>
    <property type="project" value="TreeGrafter"/>
</dbReference>
<organism evidence="2 3">
    <name type="scientific">Biomphalaria pfeifferi</name>
    <name type="common">Bloodfluke planorb</name>
    <name type="synonym">Freshwater snail</name>
    <dbReference type="NCBI Taxonomy" id="112525"/>
    <lineage>
        <taxon>Eukaryota</taxon>
        <taxon>Metazoa</taxon>
        <taxon>Spiralia</taxon>
        <taxon>Lophotrochozoa</taxon>
        <taxon>Mollusca</taxon>
        <taxon>Gastropoda</taxon>
        <taxon>Heterobranchia</taxon>
        <taxon>Euthyneura</taxon>
        <taxon>Panpulmonata</taxon>
        <taxon>Hygrophila</taxon>
        <taxon>Lymnaeoidea</taxon>
        <taxon>Planorbidae</taxon>
        <taxon>Biomphalaria</taxon>
    </lineage>
</organism>
<dbReference type="InterPro" id="IPR047574">
    <property type="entry name" value="AD"/>
</dbReference>
<evidence type="ECO:0000313" key="3">
    <source>
        <dbReference type="Proteomes" id="UP001233172"/>
    </source>
</evidence>
<dbReference type="PANTHER" id="PTHR14710:SF2">
    <property type="entry name" value="GEM-ASSOCIATED PROTEIN 6"/>
    <property type="match status" value="1"/>
</dbReference>
<dbReference type="PANTHER" id="PTHR14710">
    <property type="entry name" value="GEM-ASSOCIATED PROTEIN 6"/>
    <property type="match status" value="1"/>
</dbReference>
<feature type="domain" description="AD" evidence="1">
    <location>
        <begin position="91"/>
        <end position="176"/>
    </location>
</feature>
<dbReference type="AlphaFoldDB" id="A0AAD8B723"/>
<protein>
    <submittedName>
        <fullName evidence="2">Gem-associated protein 6</fullName>
    </submittedName>
</protein>
<dbReference type="InterPro" id="IPR046856">
    <property type="entry name" value="Gemin6_C"/>
</dbReference>
<comment type="caution">
    <text evidence="2">The sequence shown here is derived from an EMBL/GenBank/DDBJ whole genome shotgun (WGS) entry which is preliminary data.</text>
</comment>